<evidence type="ECO:0000256" key="1">
    <source>
        <dbReference type="SAM" id="MobiDB-lite"/>
    </source>
</evidence>
<reference evidence="2" key="3">
    <citation type="submission" date="2022-06" db="UniProtKB">
        <authorList>
            <consortium name="EnsemblPlants"/>
        </authorList>
    </citation>
    <scope>IDENTIFICATION</scope>
</reference>
<accession>A0A8R7UVX1</accession>
<sequence length="102" mass="11350">MHYQLQRFPWRRSRDTRTSWMQLPPLMSLQECAQGGVAGQGALIGAAADRQIQAHPRCTQGGDLRRPPGHDTAGDGEKHALRPPLVTGSSRTNRRRSRQAEP</sequence>
<feature type="compositionally biased region" description="Basic residues" evidence="1">
    <location>
        <begin position="92"/>
        <end position="102"/>
    </location>
</feature>
<name>A0A8R7UVX1_TRIUA</name>
<dbReference type="Proteomes" id="UP000015106">
    <property type="component" value="Chromosome 6"/>
</dbReference>
<evidence type="ECO:0000313" key="3">
    <source>
        <dbReference type="Proteomes" id="UP000015106"/>
    </source>
</evidence>
<protein>
    <submittedName>
        <fullName evidence="2">Uncharacterized protein</fullName>
    </submittedName>
</protein>
<reference evidence="3" key="1">
    <citation type="journal article" date="2013" name="Nature">
        <title>Draft genome of the wheat A-genome progenitor Triticum urartu.</title>
        <authorList>
            <person name="Ling H.Q."/>
            <person name="Zhao S."/>
            <person name="Liu D."/>
            <person name="Wang J."/>
            <person name="Sun H."/>
            <person name="Zhang C."/>
            <person name="Fan H."/>
            <person name="Li D."/>
            <person name="Dong L."/>
            <person name="Tao Y."/>
            <person name="Gao C."/>
            <person name="Wu H."/>
            <person name="Li Y."/>
            <person name="Cui Y."/>
            <person name="Guo X."/>
            <person name="Zheng S."/>
            <person name="Wang B."/>
            <person name="Yu K."/>
            <person name="Liang Q."/>
            <person name="Yang W."/>
            <person name="Lou X."/>
            <person name="Chen J."/>
            <person name="Feng M."/>
            <person name="Jian J."/>
            <person name="Zhang X."/>
            <person name="Luo G."/>
            <person name="Jiang Y."/>
            <person name="Liu J."/>
            <person name="Wang Z."/>
            <person name="Sha Y."/>
            <person name="Zhang B."/>
            <person name="Wu H."/>
            <person name="Tang D."/>
            <person name="Shen Q."/>
            <person name="Xue P."/>
            <person name="Zou S."/>
            <person name="Wang X."/>
            <person name="Liu X."/>
            <person name="Wang F."/>
            <person name="Yang Y."/>
            <person name="An X."/>
            <person name="Dong Z."/>
            <person name="Zhang K."/>
            <person name="Zhang X."/>
            <person name="Luo M.C."/>
            <person name="Dvorak J."/>
            <person name="Tong Y."/>
            <person name="Wang J."/>
            <person name="Yang H."/>
            <person name="Li Z."/>
            <person name="Wang D."/>
            <person name="Zhang A."/>
            <person name="Wang J."/>
        </authorList>
    </citation>
    <scope>NUCLEOTIDE SEQUENCE</scope>
    <source>
        <strain evidence="3">cv. G1812</strain>
    </source>
</reference>
<dbReference type="Gramene" id="TuG1812G0600003977.01.T01">
    <property type="protein sequence ID" value="TuG1812G0600003977.01.T01"/>
    <property type="gene ID" value="TuG1812G0600003977.01"/>
</dbReference>
<evidence type="ECO:0000313" key="2">
    <source>
        <dbReference type="EnsemblPlants" id="TuG1812G0600003977.01.T01"/>
    </source>
</evidence>
<organism evidence="2 3">
    <name type="scientific">Triticum urartu</name>
    <name type="common">Red wild einkorn</name>
    <name type="synonym">Crithodium urartu</name>
    <dbReference type="NCBI Taxonomy" id="4572"/>
    <lineage>
        <taxon>Eukaryota</taxon>
        <taxon>Viridiplantae</taxon>
        <taxon>Streptophyta</taxon>
        <taxon>Embryophyta</taxon>
        <taxon>Tracheophyta</taxon>
        <taxon>Spermatophyta</taxon>
        <taxon>Magnoliopsida</taxon>
        <taxon>Liliopsida</taxon>
        <taxon>Poales</taxon>
        <taxon>Poaceae</taxon>
        <taxon>BOP clade</taxon>
        <taxon>Pooideae</taxon>
        <taxon>Triticodae</taxon>
        <taxon>Triticeae</taxon>
        <taxon>Triticinae</taxon>
        <taxon>Triticum</taxon>
    </lineage>
</organism>
<proteinExistence type="predicted"/>
<keyword evidence="3" id="KW-1185">Reference proteome</keyword>
<feature type="compositionally biased region" description="Basic and acidic residues" evidence="1">
    <location>
        <begin position="63"/>
        <end position="80"/>
    </location>
</feature>
<dbReference type="AlphaFoldDB" id="A0A8R7UVX1"/>
<feature type="region of interest" description="Disordered" evidence="1">
    <location>
        <begin position="56"/>
        <end position="102"/>
    </location>
</feature>
<dbReference type="EnsemblPlants" id="TuG1812G0600003977.01.T01">
    <property type="protein sequence ID" value="TuG1812G0600003977.01.T01"/>
    <property type="gene ID" value="TuG1812G0600003977.01"/>
</dbReference>
<reference evidence="2" key="2">
    <citation type="submission" date="2018-03" db="EMBL/GenBank/DDBJ databases">
        <title>The Triticum urartu genome reveals the dynamic nature of wheat genome evolution.</title>
        <authorList>
            <person name="Ling H."/>
            <person name="Ma B."/>
            <person name="Shi X."/>
            <person name="Liu H."/>
            <person name="Dong L."/>
            <person name="Sun H."/>
            <person name="Cao Y."/>
            <person name="Gao Q."/>
            <person name="Zheng S."/>
            <person name="Li Y."/>
            <person name="Yu Y."/>
            <person name="Du H."/>
            <person name="Qi M."/>
            <person name="Li Y."/>
            <person name="Yu H."/>
            <person name="Cui Y."/>
            <person name="Wang N."/>
            <person name="Chen C."/>
            <person name="Wu H."/>
            <person name="Zhao Y."/>
            <person name="Zhang J."/>
            <person name="Li Y."/>
            <person name="Zhou W."/>
            <person name="Zhang B."/>
            <person name="Hu W."/>
            <person name="Eijk M."/>
            <person name="Tang J."/>
            <person name="Witsenboer H."/>
            <person name="Zhao S."/>
            <person name="Li Z."/>
            <person name="Zhang A."/>
            <person name="Wang D."/>
            <person name="Liang C."/>
        </authorList>
    </citation>
    <scope>NUCLEOTIDE SEQUENCE [LARGE SCALE GENOMIC DNA]</scope>
    <source>
        <strain evidence="2">cv. G1812</strain>
    </source>
</reference>